<dbReference type="AlphaFoldDB" id="A0A3R8QN00"/>
<evidence type="ECO:0000313" key="2">
    <source>
        <dbReference type="Proteomes" id="UP000274327"/>
    </source>
</evidence>
<proteinExistence type="predicted"/>
<sequence>MWWAWGLHGKVWTPLEPVRYQLDGGVGTYEVWRDAHGGLLCKYRAPGERGDMDQSWRGNHHNAKCGRWRDEVTAGLVREVAAALPVMEDRDLLALGHRLRGLGDEISGQIRRRAMEAGEDQEEQE</sequence>
<dbReference type="EMBL" id="QOCI01000008">
    <property type="protein sequence ID" value="RRR18280.1"/>
    <property type="molecule type" value="Genomic_DNA"/>
</dbReference>
<accession>A0A3R8QN00</accession>
<dbReference type="Proteomes" id="UP000274327">
    <property type="component" value="Unassembled WGS sequence"/>
</dbReference>
<dbReference type="RefSeq" id="WP_126987636.1">
    <property type="nucleotide sequence ID" value="NZ_ML133856.1"/>
</dbReference>
<name>A0A3R8QN00_9MICO</name>
<dbReference type="GeneID" id="78121563"/>
<comment type="caution">
    <text evidence="1">The sequence shown here is derived from an EMBL/GenBank/DDBJ whole genome shotgun (WGS) entry which is preliminary data.</text>
</comment>
<evidence type="ECO:0000313" key="1">
    <source>
        <dbReference type="EMBL" id="RRR18280.1"/>
    </source>
</evidence>
<keyword evidence="2" id="KW-1185">Reference proteome</keyword>
<reference evidence="1 2" key="1">
    <citation type="submission" date="2018-07" db="EMBL/GenBank/DDBJ databases">
        <title>Brachybacteriurn paraconglorneratum KCTC 9916.</title>
        <authorList>
            <person name="Li Y."/>
        </authorList>
    </citation>
    <scope>NUCLEOTIDE SEQUENCE [LARGE SCALE GENOMIC DNA]</scope>
    <source>
        <strain evidence="1 2">KCTC 9916</strain>
    </source>
</reference>
<organism evidence="1 2">
    <name type="scientific">Brachybacterium paraconglomeratum</name>
    <dbReference type="NCBI Taxonomy" id="173362"/>
    <lineage>
        <taxon>Bacteria</taxon>
        <taxon>Bacillati</taxon>
        <taxon>Actinomycetota</taxon>
        <taxon>Actinomycetes</taxon>
        <taxon>Micrococcales</taxon>
        <taxon>Dermabacteraceae</taxon>
        <taxon>Brachybacterium</taxon>
    </lineage>
</organism>
<protein>
    <submittedName>
        <fullName evidence="1">Uncharacterized protein</fullName>
    </submittedName>
</protein>
<gene>
    <name evidence="1" type="ORF">DS079_11075</name>
</gene>